<dbReference type="EMBL" id="UOEV01000065">
    <property type="protein sequence ID" value="VAW32775.1"/>
    <property type="molecule type" value="Genomic_DNA"/>
</dbReference>
<name>A0A3B0UNU0_9ZZZZ</name>
<protein>
    <recommendedName>
        <fullName evidence="2">ATP synthase delta chain</fullName>
    </recommendedName>
</protein>
<accession>A0A3B0UNU0</accession>
<evidence type="ECO:0000313" key="1">
    <source>
        <dbReference type="EMBL" id="VAW32775.1"/>
    </source>
</evidence>
<gene>
    <name evidence="1" type="ORF">MNBD_CPR01-587</name>
</gene>
<evidence type="ECO:0008006" key="2">
    <source>
        <dbReference type="Google" id="ProtNLM"/>
    </source>
</evidence>
<organism evidence="1">
    <name type="scientific">hydrothermal vent metagenome</name>
    <dbReference type="NCBI Taxonomy" id="652676"/>
    <lineage>
        <taxon>unclassified sequences</taxon>
        <taxon>metagenomes</taxon>
        <taxon>ecological metagenomes</taxon>
    </lineage>
</organism>
<reference evidence="1" key="1">
    <citation type="submission" date="2018-06" db="EMBL/GenBank/DDBJ databases">
        <authorList>
            <person name="Zhirakovskaya E."/>
        </authorList>
    </citation>
    <scope>NUCLEOTIDE SEQUENCE</scope>
</reference>
<sequence length="178" mass="20683">MTDELRILLGTQTYSRADVAYHIGVLKEFLEYLFFTEHVSSPNPDIIASFAQKKEYEEQDIFFLERLPESFFKVFSQESFYKKLEQFADEAKKLPTLSLVVPVVLKSKQISEIGTWARTEIRENILLDIDVDPTISVGCQIVWNDILYDFGLNRQIKNHQTEIENTVHNFMPALDNGK</sequence>
<dbReference type="AlphaFoldDB" id="A0A3B0UNU0"/>
<proteinExistence type="predicted"/>